<organism evidence="2 3">
    <name type="scientific">Pseudonocardia thermophila</name>
    <dbReference type="NCBI Taxonomy" id="1848"/>
    <lineage>
        <taxon>Bacteria</taxon>
        <taxon>Bacillati</taxon>
        <taxon>Actinomycetota</taxon>
        <taxon>Actinomycetes</taxon>
        <taxon>Pseudonocardiales</taxon>
        <taxon>Pseudonocardiaceae</taxon>
        <taxon>Pseudonocardia</taxon>
    </lineage>
</organism>
<gene>
    <name evidence="2" type="ORF">SAMN05443637_111172</name>
</gene>
<evidence type="ECO:0000259" key="1">
    <source>
        <dbReference type="Pfam" id="PF11716"/>
    </source>
</evidence>
<evidence type="ECO:0000313" key="2">
    <source>
        <dbReference type="EMBL" id="SHK75965.1"/>
    </source>
</evidence>
<dbReference type="InterPro" id="IPR034660">
    <property type="entry name" value="DinB/YfiT-like"/>
</dbReference>
<name>A0A1M6V3L6_PSETH</name>
<sequence>MDDLLRLDACALAEIRRVVDGIRSAEWEQPTPCAGWSVRALVEHMTTEHVAICGGTRPEGDPVRAFGLAADRWLAFFTGRTDPVLVPSSQTEQSVRTVLTVHLADMVIHRWDLLTSLGREARVPEDLLVASEAVAVRATDPRSPLVGEGRAYRPALPADPGDDRIAALVRRYGRDPHWRPA</sequence>
<dbReference type="RefSeq" id="WP_073457870.1">
    <property type="nucleotide sequence ID" value="NZ_CALGVN010000059.1"/>
</dbReference>
<dbReference type="Proteomes" id="UP000184363">
    <property type="component" value="Unassembled WGS sequence"/>
</dbReference>
<dbReference type="AlphaFoldDB" id="A0A1M6V3L6"/>
<dbReference type="OrthoDB" id="5185819at2"/>
<dbReference type="EMBL" id="FRAP01000011">
    <property type="protein sequence ID" value="SHK75965.1"/>
    <property type="molecule type" value="Genomic_DNA"/>
</dbReference>
<feature type="domain" description="Mycothiol-dependent maleylpyruvate isomerase metal-binding" evidence="1">
    <location>
        <begin position="11"/>
        <end position="58"/>
    </location>
</feature>
<dbReference type="SUPFAM" id="SSF109854">
    <property type="entry name" value="DinB/YfiT-like putative metalloenzymes"/>
    <property type="match status" value="1"/>
</dbReference>
<proteinExistence type="predicted"/>
<dbReference type="GO" id="GO:0046872">
    <property type="term" value="F:metal ion binding"/>
    <property type="evidence" value="ECO:0007669"/>
    <property type="project" value="InterPro"/>
</dbReference>
<evidence type="ECO:0000313" key="3">
    <source>
        <dbReference type="Proteomes" id="UP000184363"/>
    </source>
</evidence>
<protein>
    <submittedName>
        <fullName evidence="2">TIGR03086 family protein</fullName>
    </submittedName>
</protein>
<keyword evidence="3" id="KW-1185">Reference proteome</keyword>
<dbReference type="Gene3D" id="1.20.120.450">
    <property type="entry name" value="dinb family like domain"/>
    <property type="match status" value="1"/>
</dbReference>
<dbReference type="InterPro" id="IPR017517">
    <property type="entry name" value="Maleyloyr_isom"/>
</dbReference>
<dbReference type="InterPro" id="IPR024344">
    <property type="entry name" value="MDMPI_metal-binding"/>
</dbReference>
<dbReference type="STRING" id="1848.SAMN05443637_111172"/>
<accession>A0A1M6V3L6</accession>
<dbReference type="NCBIfam" id="TIGR03083">
    <property type="entry name" value="maleylpyruvate isomerase family mycothiol-dependent enzyme"/>
    <property type="match status" value="1"/>
</dbReference>
<dbReference type="Pfam" id="PF11716">
    <property type="entry name" value="MDMPI_N"/>
    <property type="match status" value="1"/>
</dbReference>
<reference evidence="2 3" key="1">
    <citation type="submission" date="2016-11" db="EMBL/GenBank/DDBJ databases">
        <authorList>
            <person name="Jaros S."/>
            <person name="Januszkiewicz K."/>
            <person name="Wedrychowicz H."/>
        </authorList>
    </citation>
    <scope>NUCLEOTIDE SEQUENCE [LARGE SCALE GENOMIC DNA]</scope>
    <source>
        <strain evidence="2 3">DSM 43832</strain>
    </source>
</reference>